<comment type="caution">
    <text evidence="2">The sequence shown here is derived from an EMBL/GenBank/DDBJ whole genome shotgun (WGS) entry which is preliminary data.</text>
</comment>
<name>A0A8S1M3L3_PARPR</name>
<keyword evidence="1" id="KW-1133">Transmembrane helix</keyword>
<dbReference type="Proteomes" id="UP000688137">
    <property type="component" value="Unassembled WGS sequence"/>
</dbReference>
<evidence type="ECO:0000313" key="2">
    <source>
        <dbReference type="EMBL" id="CAD8074980.1"/>
    </source>
</evidence>
<reference evidence="2" key="1">
    <citation type="submission" date="2021-01" db="EMBL/GenBank/DDBJ databases">
        <authorList>
            <consortium name="Genoscope - CEA"/>
            <person name="William W."/>
        </authorList>
    </citation>
    <scope>NUCLEOTIDE SEQUENCE</scope>
</reference>
<dbReference type="EMBL" id="CAJJDM010000053">
    <property type="protein sequence ID" value="CAD8074980.1"/>
    <property type="molecule type" value="Genomic_DNA"/>
</dbReference>
<gene>
    <name evidence="2" type="ORF">PPRIM_AZ9-3.1.T0530251</name>
</gene>
<evidence type="ECO:0000256" key="1">
    <source>
        <dbReference type="SAM" id="Phobius"/>
    </source>
</evidence>
<sequence>MKEDHFKIEKKIVQKVKEMMILVFYQERQQDINKKYVCLSDLNRKRFQQNKGGFVYSFTLIYSDIILIAKQFIQLRIMESQLIKFLLRIIYKIQLKPQLNIRYYIVKFCKYNVMYRLSS</sequence>
<accession>A0A8S1M3L3</accession>
<dbReference type="AlphaFoldDB" id="A0A8S1M3L3"/>
<organism evidence="2 3">
    <name type="scientific">Paramecium primaurelia</name>
    <dbReference type="NCBI Taxonomy" id="5886"/>
    <lineage>
        <taxon>Eukaryota</taxon>
        <taxon>Sar</taxon>
        <taxon>Alveolata</taxon>
        <taxon>Ciliophora</taxon>
        <taxon>Intramacronucleata</taxon>
        <taxon>Oligohymenophorea</taxon>
        <taxon>Peniculida</taxon>
        <taxon>Parameciidae</taxon>
        <taxon>Paramecium</taxon>
    </lineage>
</organism>
<keyword evidence="1" id="KW-0472">Membrane</keyword>
<keyword evidence="1" id="KW-0812">Transmembrane</keyword>
<feature type="transmembrane region" description="Helical" evidence="1">
    <location>
        <begin position="54"/>
        <end position="73"/>
    </location>
</feature>
<protein>
    <recommendedName>
        <fullName evidence="4">Transmembrane protein</fullName>
    </recommendedName>
</protein>
<keyword evidence="3" id="KW-1185">Reference proteome</keyword>
<evidence type="ECO:0000313" key="3">
    <source>
        <dbReference type="Proteomes" id="UP000688137"/>
    </source>
</evidence>
<proteinExistence type="predicted"/>
<evidence type="ECO:0008006" key="4">
    <source>
        <dbReference type="Google" id="ProtNLM"/>
    </source>
</evidence>